<dbReference type="RefSeq" id="WP_289560150.1">
    <property type="nucleotide sequence ID" value="NZ_JAUDEO010000024.1"/>
</dbReference>
<feature type="compositionally biased region" description="Basic and acidic residues" evidence="2">
    <location>
        <begin position="412"/>
        <end position="436"/>
    </location>
</feature>
<name>A0ABT7VMJ5_9LACO</name>
<feature type="domain" description="Replicative helicase loading/DNA remodeling protein DnaB N-terminal winged helix" evidence="4">
    <location>
        <begin position="19"/>
        <end position="255"/>
    </location>
</feature>
<reference evidence="5" key="2">
    <citation type="submission" date="2023-06" db="EMBL/GenBank/DDBJ databases">
        <authorList>
            <person name="Zeman M."/>
            <person name="Kubasova T."/>
            <person name="Jahodarova E."/>
            <person name="Nykrynova M."/>
            <person name="Rychlik I."/>
        </authorList>
    </citation>
    <scope>NUCLEOTIDE SEQUENCE</scope>
    <source>
        <strain evidence="5">105_WCHN</strain>
    </source>
</reference>
<evidence type="ECO:0000256" key="2">
    <source>
        <dbReference type="SAM" id="MobiDB-lite"/>
    </source>
</evidence>
<proteinExistence type="inferred from homology"/>
<evidence type="ECO:0000313" key="5">
    <source>
        <dbReference type="EMBL" id="MDM8333964.1"/>
    </source>
</evidence>
<accession>A0ABT7VMJ5</accession>
<comment type="caution">
    <text evidence="5">The sequence shown here is derived from an EMBL/GenBank/DDBJ whole genome shotgun (WGS) entry which is preliminary data.</text>
</comment>
<reference evidence="5" key="1">
    <citation type="submission" date="2023-06" db="EMBL/GenBank/DDBJ databases">
        <title>Identification and characterization of horizontal gene transfer across gut microbiota members of farm animals based on homology search.</title>
        <authorList>
            <person name="Schwarzerova J."/>
            <person name="Nykrynova M."/>
            <person name="Jureckova K."/>
            <person name="Cejkova D."/>
            <person name="Rychlik I."/>
        </authorList>
    </citation>
    <scope>NUCLEOTIDE SEQUENCE</scope>
    <source>
        <strain evidence="5">105_WCHN</strain>
    </source>
</reference>
<dbReference type="Proteomes" id="UP001529423">
    <property type="component" value="Unassembled WGS sequence"/>
</dbReference>
<evidence type="ECO:0000256" key="1">
    <source>
        <dbReference type="ARBA" id="ARBA00093462"/>
    </source>
</evidence>
<evidence type="ECO:0000313" key="6">
    <source>
        <dbReference type="Proteomes" id="UP001529423"/>
    </source>
</evidence>
<sequence length="451" mass="49839">MTEHGSEFAPQAGFIVTAASDFTNFNPGTLTTFYQPILGPTAFSLFYALKAQLIAEPTLGDRRLQSNIIRQLNAGSGQIATALHRLEALGLVRTFSGHDDQGDFYVYQLQATLTPAAFVEDDLLSVLLLEAVGETSFKRLAKDAHRYQLVSHPHLTEVGHHFLDEFHVAAQSVLTTPAAIKDARQQTTVTTKPATVGSSDFDWPAFYQLLGNQPVVKADLDHHQQLIEVEHQLYGIDEPTMKKLVLRAVNLANNHFDPAKFKRTVAATYQKPASAPATAPTSDQASTAGQLTHKDQLLLASVDKYAPVDFLQSMKEQTGGFVTASERHILTHLLADVKLNAAVINILSWYVIADLGNPTLKANFVDAIANSWIKAGVHDGQSALLQLKAFNRQKAAKVPTSRSRRTSKYQRPRVEEQMPEWSKKSQQERNKKASKEEVQAIQALLAKRKQQ</sequence>
<organism evidence="5 6">
    <name type="scientific">Limosilactobacillus panis</name>
    <dbReference type="NCBI Taxonomy" id="47493"/>
    <lineage>
        <taxon>Bacteria</taxon>
        <taxon>Bacillati</taxon>
        <taxon>Bacillota</taxon>
        <taxon>Bacilli</taxon>
        <taxon>Lactobacillales</taxon>
        <taxon>Lactobacillaceae</taxon>
        <taxon>Limosilactobacillus</taxon>
    </lineage>
</organism>
<feature type="compositionally biased region" description="Basic residues" evidence="2">
    <location>
        <begin position="402"/>
        <end position="411"/>
    </location>
</feature>
<protein>
    <submittedName>
        <fullName evidence="5">DnaD domain protein</fullName>
    </submittedName>
</protein>
<dbReference type="EMBL" id="JAUDEO010000024">
    <property type="protein sequence ID" value="MDM8333964.1"/>
    <property type="molecule type" value="Genomic_DNA"/>
</dbReference>
<keyword evidence="6" id="KW-1185">Reference proteome</keyword>
<dbReference type="Pfam" id="PF07261">
    <property type="entry name" value="DnaB_2"/>
    <property type="match status" value="1"/>
</dbReference>
<evidence type="ECO:0000259" key="4">
    <source>
        <dbReference type="Pfam" id="PF25888"/>
    </source>
</evidence>
<evidence type="ECO:0000259" key="3">
    <source>
        <dbReference type="Pfam" id="PF07261"/>
    </source>
</evidence>
<dbReference type="InterPro" id="IPR058660">
    <property type="entry name" value="WHD_DnaB"/>
</dbReference>
<feature type="region of interest" description="Disordered" evidence="2">
    <location>
        <begin position="396"/>
        <end position="436"/>
    </location>
</feature>
<dbReference type="InterPro" id="IPR006343">
    <property type="entry name" value="DnaB/C_C"/>
</dbReference>
<comment type="similarity">
    <text evidence="1">Belongs to the DnaB/DnaD family.</text>
</comment>
<gene>
    <name evidence="5" type="ORF">QUW46_05190</name>
</gene>
<dbReference type="Pfam" id="PF25888">
    <property type="entry name" value="WHD_DnaB"/>
    <property type="match status" value="1"/>
</dbReference>
<feature type="domain" description="DnaB/C C-terminal" evidence="3">
    <location>
        <begin position="312"/>
        <end position="379"/>
    </location>
</feature>